<comment type="similarity">
    <text evidence="1 2 3">Belongs to the NDK family.</text>
</comment>
<accession>A0A8C3K1Y8</accession>
<evidence type="ECO:0000313" key="6">
    <source>
        <dbReference type="Ensembl" id="ENSCPGP00000016223.1"/>
    </source>
</evidence>
<dbReference type="Gene3D" id="3.30.70.141">
    <property type="entry name" value="Nucleoside diphosphate kinase-like domain"/>
    <property type="match status" value="1"/>
</dbReference>
<feature type="compositionally biased region" description="Basic and acidic residues" evidence="4">
    <location>
        <begin position="232"/>
        <end position="255"/>
    </location>
</feature>
<dbReference type="PRINTS" id="PR01243">
    <property type="entry name" value="NUCDPKINASE"/>
</dbReference>
<dbReference type="Pfam" id="PF00085">
    <property type="entry name" value="Thioredoxin"/>
    <property type="match status" value="1"/>
</dbReference>
<dbReference type="Ensembl" id="ENSCPGT00000017746.1">
    <property type="protein sequence ID" value="ENSCPGP00000016223.1"/>
    <property type="gene ID" value="ENSCPGG00000011414.1"/>
</dbReference>
<dbReference type="InterPro" id="IPR036249">
    <property type="entry name" value="Thioredoxin-like_sf"/>
</dbReference>
<reference evidence="6" key="1">
    <citation type="submission" date="2025-08" db="UniProtKB">
        <authorList>
            <consortium name="Ensembl"/>
        </authorList>
    </citation>
    <scope>IDENTIFICATION</scope>
</reference>
<evidence type="ECO:0000256" key="4">
    <source>
        <dbReference type="SAM" id="MobiDB-lite"/>
    </source>
</evidence>
<feature type="domain" description="Nucleoside diphosphate kinase-like" evidence="5">
    <location>
        <begin position="128"/>
        <end position="242"/>
    </location>
</feature>
<dbReference type="InterPro" id="IPR017937">
    <property type="entry name" value="Thioredoxin_CS"/>
</dbReference>
<dbReference type="CDD" id="cd04416">
    <property type="entry name" value="NDPk_TX"/>
    <property type="match status" value="1"/>
</dbReference>
<dbReference type="Proteomes" id="UP000694419">
    <property type="component" value="Unplaced"/>
</dbReference>
<dbReference type="GO" id="GO:0004550">
    <property type="term" value="F:nucleoside diphosphate kinase activity"/>
    <property type="evidence" value="ECO:0007669"/>
    <property type="project" value="InterPro"/>
</dbReference>
<evidence type="ECO:0000256" key="2">
    <source>
        <dbReference type="PROSITE-ProRule" id="PRU00706"/>
    </source>
</evidence>
<dbReference type="AlphaFoldDB" id="A0A8C3K1Y8"/>
<dbReference type="GO" id="GO:0006183">
    <property type="term" value="P:GTP biosynthetic process"/>
    <property type="evidence" value="ECO:0007669"/>
    <property type="project" value="InterPro"/>
</dbReference>
<dbReference type="SMART" id="SM00562">
    <property type="entry name" value="NDK"/>
    <property type="match status" value="1"/>
</dbReference>
<evidence type="ECO:0000256" key="1">
    <source>
        <dbReference type="ARBA" id="ARBA00008142"/>
    </source>
</evidence>
<dbReference type="CDD" id="cd02948">
    <property type="entry name" value="TRX_NDPK"/>
    <property type="match status" value="1"/>
</dbReference>
<dbReference type="InterPro" id="IPR001564">
    <property type="entry name" value="Nucleoside_diP_kinase"/>
</dbReference>
<evidence type="ECO:0000259" key="5">
    <source>
        <dbReference type="SMART" id="SM00562"/>
    </source>
</evidence>
<organism evidence="6 7">
    <name type="scientific">Calidris pygmaea</name>
    <name type="common">Spoon-billed sandpiper</name>
    <dbReference type="NCBI Taxonomy" id="425635"/>
    <lineage>
        <taxon>Eukaryota</taxon>
        <taxon>Metazoa</taxon>
        <taxon>Chordata</taxon>
        <taxon>Craniata</taxon>
        <taxon>Vertebrata</taxon>
        <taxon>Euteleostomi</taxon>
        <taxon>Archelosauria</taxon>
        <taxon>Archosauria</taxon>
        <taxon>Dinosauria</taxon>
        <taxon>Saurischia</taxon>
        <taxon>Theropoda</taxon>
        <taxon>Coelurosauria</taxon>
        <taxon>Aves</taxon>
        <taxon>Neognathae</taxon>
        <taxon>Neoaves</taxon>
        <taxon>Charadriiformes</taxon>
        <taxon>Scolopacidae</taxon>
        <taxon>Calidris</taxon>
    </lineage>
</organism>
<dbReference type="InterPro" id="IPR013766">
    <property type="entry name" value="Thioredoxin_domain"/>
</dbReference>
<dbReference type="SUPFAM" id="SSF52833">
    <property type="entry name" value="Thioredoxin-like"/>
    <property type="match status" value="1"/>
</dbReference>
<feature type="region of interest" description="Disordered" evidence="4">
    <location>
        <begin position="231"/>
        <end position="331"/>
    </location>
</feature>
<protein>
    <submittedName>
        <fullName evidence="6">NME/NM23 family member 8</fullName>
    </submittedName>
</protein>
<dbReference type="PROSITE" id="PS00194">
    <property type="entry name" value="THIOREDOXIN_1"/>
    <property type="match status" value="1"/>
</dbReference>
<evidence type="ECO:0000256" key="3">
    <source>
        <dbReference type="RuleBase" id="RU004011"/>
    </source>
</evidence>
<sequence length="331" mass="36466">KLLKCQLILFQAIINNQNQWDAMLLTKGVVDVYQAWCGPCKAVLNLFRKLKNDFGEDDVLHFAVAEADSIPTLEPFRNKCEPVFLFCVNGKIIAIVRGVNAPLISKKITELVEEERKIAAGMSLLFILLDDIMQKVKDAGFTISKIKEEALTREMAAQFYKDHTGKPFFEELVNCMTEGPSVVMILTKENAVEEWRQLMGPTDPKVAKETSPESIRAQFAQDILCNAVHGSSTREHALQRCSTREKEPGARHDPEPLPVGHSPTASKQNWVATSIPNKSSNGTGPGPLLGSSQEQQTREPETDAPATQLREGLSPSARLNGAPGPETAQGY</sequence>
<dbReference type="InterPro" id="IPR034907">
    <property type="entry name" value="NDK-like_dom"/>
</dbReference>
<dbReference type="Gene3D" id="3.40.30.10">
    <property type="entry name" value="Glutaredoxin"/>
    <property type="match status" value="1"/>
</dbReference>
<name>A0A8C3K1Y8_9CHAR</name>
<proteinExistence type="inferred from homology"/>
<dbReference type="InterPro" id="IPR036850">
    <property type="entry name" value="NDK-like_dom_sf"/>
</dbReference>
<comment type="caution">
    <text evidence="2">Lacks conserved residue(s) required for the propagation of feature annotation.</text>
</comment>
<dbReference type="InterPro" id="IPR051766">
    <property type="entry name" value="TXND_domain-containing"/>
</dbReference>
<reference evidence="6" key="2">
    <citation type="submission" date="2025-09" db="UniProtKB">
        <authorList>
            <consortium name="Ensembl"/>
        </authorList>
    </citation>
    <scope>IDENTIFICATION</scope>
</reference>
<keyword evidence="7" id="KW-1185">Reference proteome</keyword>
<dbReference type="SUPFAM" id="SSF54919">
    <property type="entry name" value="Nucleoside diphosphate kinase, NDK"/>
    <property type="match status" value="1"/>
</dbReference>
<dbReference type="GO" id="GO:0006228">
    <property type="term" value="P:UTP biosynthetic process"/>
    <property type="evidence" value="ECO:0007669"/>
    <property type="project" value="InterPro"/>
</dbReference>
<dbReference type="PANTHER" id="PTHR46135:SF3">
    <property type="entry name" value="NME_NM23 FAMILY MEMBER 8"/>
    <property type="match status" value="1"/>
</dbReference>
<dbReference type="PANTHER" id="PTHR46135">
    <property type="entry name" value="NME/NM23 FAMILY MEMBER 8"/>
    <property type="match status" value="1"/>
</dbReference>
<dbReference type="Pfam" id="PF00334">
    <property type="entry name" value="NDK"/>
    <property type="match status" value="1"/>
</dbReference>
<evidence type="ECO:0000313" key="7">
    <source>
        <dbReference type="Proteomes" id="UP000694419"/>
    </source>
</evidence>
<dbReference type="PROSITE" id="PS51374">
    <property type="entry name" value="NDPK_LIKE"/>
    <property type="match status" value="1"/>
</dbReference>
<dbReference type="GO" id="GO:0006241">
    <property type="term" value="P:CTP biosynthetic process"/>
    <property type="evidence" value="ECO:0007669"/>
    <property type="project" value="InterPro"/>
</dbReference>
<feature type="compositionally biased region" description="Polar residues" evidence="4">
    <location>
        <begin position="263"/>
        <end position="282"/>
    </location>
</feature>